<dbReference type="PANTHER" id="PTHR45713:SF15">
    <property type="entry name" value="F5_8 TYPE C DOMAIN-CONTAINING PROTEIN"/>
    <property type="match status" value="1"/>
</dbReference>
<dbReference type="InterPro" id="IPR051941">
    <property type="entry name" value="BG_Antigen-Binding_Lectin"/>
</dbReference>
<organism evidence="9 10">
    <name type="scientific">Mytilus edulis</name>
    <name type="common">Blue mussel</name>
    <dbReference type="NCBI Taxonomy" id="6550"/>
    <lineage>
        <taxon>Eukaryota</taxon>
        <taxon>Metazoa</taxon>
        <taxon>Spiralia</taxon>
        <taxon>Lophotrochozoa</taxon>
        <taxon>Mollusca</taxon>
        <taxon>Bivalvia</taxon>
        <taxon>Autobranchia</taxon>
        <taxon>Pteriomorphia</taxon>
        <taxon>Mytilida</taxon>
        <taxon>Mytiloidea</taxon>
        <taxon>Mytilidae</taxon>
        <taxon>Mytilinae</taxon>
        <taxon>Mytilus</taxon>
    </lineage>
</organism>
<keyword evidence="6" id="KW-0106">Calcium</keyword>
<evidence type="ECO:0000313" key="9">
    <source>
        <dbReference type="EMBL" id="CAG2212676.1"/>
    </source>
</evidence>
<evidence type="ECO:0000256" key="3">
    <source>
        <dbReference type="ARBA" id="ARBA00011233"/>
    </source>
</evidence>
<protein>
    <recommendedName>
        <fullName evidence="8">Fucolectin tachylectin-4 pentraxin-1 domain-containing protein</fullName>
    </recommendedName>
</protein>
<proteinExistence type="inferred from homology"/>
<dbReference type="GO" id="GO:0042806">
    <property type="term" value="F:fucose binding"/>
    <property type="evidence" value="ECO:0007669"/>
    <property type="project" value="UniProtKB-ARBA"/>
</dbReference>
<reference evidence="9" key="1">
    <citation type="submission" date="2021-03" db="EMBL/GenBank/DDBJ databases">
        <authorList>
            <person name="Bekaert M."/>
        </authorList>
    </citation>
    <scope>NUCLEOTIDE SEQUENCE</scope>
</reference>
<dbReference type="GO" id="GO:0001868">
    <property type="term" value="P:regulation of complement activation, lectin pathway"/>
    <property type="evidence" value="ECO:0007669"/>
    <property type="project" value="UniProtKB-ARBA"/>
</dbReference>
<comment type="caution">
    <text evidence="9">The sequence shown here is derived from an EMBL/GenBank/DDBJ whole genome shotgun (WGS) entry which is preliminary data.</text>
</comment>
<dbReference type="SMART" id="SM00607">
    <property type="entry name" value="FTP"/>
    <property type="match status" value="1"/>
</dbReference>
<dbReference type="EMBL" id="CAJPWZ010001309">
    <property type="protein sequence ID" value="CAG2212676.1"/>
    <property type="molecule type" value="Genomic_DNA"/>
</dbReference>
<evidence type="ECO:0000256" key="1">
    <source>
        <dbReference type="ARBA" id="ARBA00002219"/>
    </source>
</evidence>
<sequence>MWSLCAQLCSRIKICKSINFVARSYTCQINDAEPVGNKDELIKSVGNSFVAASSLQKDLAGSCKGHVCTVSEICIPQSQTYTCVLLLEVFAEWRTRKGYLVSQNKGTGQSTPFDCHNVVVCRAGAGVDGIKEYNNMFHTNYELEPFWWVNLGQVYKVQKVVSTNRIDCCGYRLTKMLIHVGTSLSTSQMELCGQFIGPAVTGQVIVILCNTLPEGHVVKLTSVNTASEVFHLSEVEVYAV</sequence>
<dbReference type="OrthoDB" id="6095379at2759"/>
<evidence type="ECO:0000256" key="4">
    <source>
        <dbReference type="ARBA" id="ARBA00022723"/>
    </source>
</evidence>
<keyword evidence="4" id="KW-0479">Metal-binding</keyword>
<gene>
    <name evidence="9" type="ORF">MEDL_26636</name>
</gene>
<dbReference type="InterPro" id="IPR008979">
    <property type="entry name" value="Galactose-bd-like_sf"/>
</dbReference>
<name>A0A8S3RU75_MYTED</name>
<dbReference type="GO" id="GO:0010185">
    <property type="term" value="P:regulation of cellular defense response"/>
    <property type="evidence" value="ECO:0007669"/>
    <property type="project" value="UniProtKB-ARBA"/>
</dbReference>
<dbReference type="GO" id="GO:0046872">
    <property type="term" value="F:metal ion binding"/>
    <property type="evidence" value="ECO:0007669"/>
    <property type="project" value="UniProtKB-KW"/>
</dbReference>
<evidence type="ECO:0000256" key="2">
    <source>
        <dbReference type="ARBA" id="ARBA00010147"/>
    </source>
</evidence>
<dbReference type="InterPro" id="IPR006585">
    <property type="entry name" value="FTP1"/>
</dbReference>
<dbReference type="Gene3D" id="2.60.120.260">
    <property type="entry name" value="Galactose-binding domain-like"/>
    <property type="match status" value="1"/>
</dbReference>
<comment type="subunit">
    <text evidence="3">Homotrimer.</text>
</comment>
<dbReference type="AlphaFoldDB" id="A0A8S3RU75"/>
<evidence type="ECO:0000313" key="10">
    <source>
        <dbReference type="Proteomes" id="UP000683360"/>
    </source>
</evidence>
<evidence type="ECO:0000256" key="6">
    <source>
        <dbReference type="ARBA" id="ARBA00022837"/>
    </source>
</evidence>
<dbReference type="PANTHER" id="PTHR45713">
    <property type="entry name" value="FTP DOMAIN-CONTAINING PROTEIN"/>
    <property type="match status" value="1"/>
</dbReference>
<keyword evidence="10" id="KW-1185">Reference proteome</keyword>
<comment type="similarity">
    <text evidence="2">Belongs to the fucolectin family.</text>
</comment>
<evidence type="ECO:0000256" key="7">
    <source>
        <dbReference type="ARBA" id="ARBA00023157"/>
    </source>
</evidence>
<keyword evidence="7" id="KW-1015">Disulfide bond</keyword>
<comment type="function">
    <text evidence="1">Acts as a defensive agent. Recognizes blood group fucosylated oligosaccharides including A, B, H and Lewis B-type antigens. Does not recognize Lewis A antigen and has low affinity for monovalent haptens.</text>
</comment>
<dbReference type="Proteomes" id="UP000683360">
    <property type="component" value="Unassembled WGS sequence"/>
</dbReference>
<accession>A0A8S3RU75</accession>
<keyword evidence="5" id="KW-0430">Lectin</keyword>
<feature type="domain" description="Fucolectin tachylectin-4 pentraxin-1" evidence="8">
    <location>
        <begin position="98"/>
        <end position="239"/>
    </location>
</feature>
<dbReference type="SUPFAM" id="SSF49785">
    <property type="entry name" value="Galactose-binding domain-like"/>
    <property type="match status" value="1"/>
</dbReference>
<evidence type="ECO:0000256" key="5">
    <source>
        <dbReference type="ARBA" id="ARBA00022734"/>
    </source>
</evidence>
<evidence type="ECO:0000259" key="8">
    <source>
        <dbReference type="SMART" id="SM00607"/>
    </source>
</evidence>
<dbReference type="Pfam" id="PF22633">
    <property type="entry name" value="F5_F8_type_C_2"/>
    <property type="match status" value="1"/>
</dbReference>